<dbReference type="GO" id="GO:0001609">
    <property type="term" value="F:G protein-coupled adenosine receptor activity"/>
    <property type="evidence" value="ECO:0007669"/>
    <property type="project" value="UniProtKB-UniRule"/>
</dbReference>
<evidence type="ECO:0000259" key="12">
    <source>
        <dbReference type="PROSITE" id="PS50262"/>
    </source>
</evidence>
<feature type="transmembrane region" description="Helical" evidence="11">
    <location>
        <begin position="99"/>
        <end position="123"/>
    </location>
</feature>
<evidence type="ECO:0000256" key="9">
    <source>
        <dbReference type="ARBA" id="ARBA00023180"/>
    </source>
</evidence>
<dbReference type="PROSITE" id="PS00237">
    <property type="entry name" value="G_PROTEIN_RECEP_F1_1"/>
    <property type="match status" value="1"/>
</dbReference>
<comment type="subcellular location">
    <subcellularLocation>
        <location evidence="1 11">Cell membrane</location>
        <topology evidence="1 11">Multi-pass membrane protein</topology>
    </subcellularLocation>
</comment>
<evidence type="ECO:0000256" key="2">
    <source>
        <dbReference type="ARBA" id="ARBA00022475"/>
    </source>
</evidence>
<dbReference type="PRINTS" id="PR00237">
    <property type="entry name" value="GPCRRHODOPSN"/>
</dbReference>
<accession>A0AA35KMC6</accession>
<organism evidence="13 14">
    <name type="scientific">Podarcis lilfordi</name>
    <name type="common">Lilford's wall lizard</name>
    <dbReference type="NCBI Taxonomy" id="74358"/>
    <lineage>
        <taxon>Eukaryota</taxon>
        <taxon>Metazoa</taxon>
        <taxon>Chordata</taxon>
        <taxon>Craniata</taxon>
        <taxon>Vertebrata</taxon>
        <taxon>Euteleostomi</taxon>
        <taxon>Lepidosauria</taxon>
        <taxon>Squamata</taxon>
        <taxon>Bifurcata</taxon>
        <taxon>Unidentata</taxon>
        <taxon>Episquamata</taxon>
        <taxon>Laterata</taxon>
        <taxon>Lacertibaenia</taxon>
        <taxon>Lacertidae</taxon>
        <taxon>Podarcis</taxon>
    </lineage>
</organism>
<proteinExistence type="inferred from homology"/>
<keyword evidence="5 11" id="KW-0297">G-protein coupled receptor</keyword>
<dbReference type="Gene3D" id="1.20.1070.10">
    <property type="entry name" value="Rhodopsin 7-helix transmembrane proteins"/>
    <property type="match status" value="1"/>
</dbReference>
<dbReference type="GO" id="GO:0005886">
    <property type="term" value="C:plasma membrane"/>
    <property type="evidence" value="ECO:0007669"/>
    <property type="project" value="UniProtKB-SubCell"/>
</dbReference>
<evidence type="ECO:0000256" key="1">
    <source>
        <dbReference type="ARBA" id="ARBA00004651"/>
    </source>
</evidence>
<reference evidence="13" key="1">
    <citation type="submission" date="2022-12" db="EMBL/GenBank/DDBJ databases">
        <authorList>
            <person name="Alioto T."/>
            <person name="Alioto T."/>
            <person name="Gomez Garrido J."/>
        </authorList>
    </citation>
    <scope>NUCLEOTIDE SEQUENCE</scope>
</reference>
<dbReference type="AlphaFoldDB" id="A0AA35KMC6"/>
<dbReference type="SMART" id="SM01381">
    <property type="entry name" value="7TM_GPCR_Srsx"/>
    <property type="match status" value="1"/>
</dbReference>
<evidence type="ECO:0000256" key="10">
    <source>
        <dbReference type="ARBA" id="ARBA00023224"/>
    </source>
</evidence>
<dbReference type="Proteomes" id="UP001178461">
    <property type="component" value="Chromosome 8"/>
</dbReference>
<feature type="domain" description="G-protein coupled receptors family 1 profile" evidence="12">
    <location>
        <begin position="44"/>
        <end position="300"/>
    </location>
</feature>
<keyword evidence="14" id="KW-1185">Reference proteome</keyword>
<dbReference type="PROSITE" id="PS50262">
    <property type="entry name" value="G_PROTEIN_RECEP_F1_2"/>
    <property type="match status" value="1"/>
</dbReference>
<feature type="transmembrane region" description="Helical" evidence="11">
    <location>
        <begin position="144"/>
        <end position="166"/>
    </location>
</feature>
<evidence type="ECO:0000256" key="4">
    <source>
        <dbReference type="ARBA" id="ARBA00022989"/>
    </source>
</evidence>
<dbReference type="EMBL" id="OX395133">
    <property type="protein sequence ID" value="CAI5780876.1"/>
    <property type="molecule type" value="Genomic_DNA"/>
</dbReference>
<dbReference type="PANTHER" id="PTHR24246">
    <property type="entry name" value="OLFACTORY RECEPTOR AND ADENOSINE RECEPTOR"/>
    <property type="match status" value="1"/>
</dbReference>
<name>A0AA35KMC6_9SAUR</name>
<evidence type="ECO:0000313" key="13">
    <source>
        <dbReference type="EMBL" id="CAI5780876.1"/>
    </source>
</evidence>
<dbReference type="PANTHER" id="PTHR24246:SF21">
    <property type="entry name" value="G-PROTEIN COUPLED RECEPTORS FAMILY 1 PROFILE DOMAIN-CONTAINING PROTEIN"/>
    <property type="match status" value="1"/>
</dbReference>
<dbReference type="InterPro" id="IPR001634">
    <property type="entry name" value="Adenosn_rcpt"/>
</dbReference>
<dbReference type="InterPro" id="IPR000276">
    <property type="entry name" value="GPCR_Rhodpsn"/>
</dbReference>
<feature type="transmembrane region" description="Helical" evidence="11">
    <location>
        <begin position="65"/>
        <end position="87"/>
    </location>
</feature>
<feature type="transmembrane region" description="Helical" evidence="11">
    <location>
        <begin position="30"/>
        <end position="53"/>
    </location>
</feature>
<evidence type="ECO:0000256" key="7">
    <source>
        <dbReference type="ARBA" id="ARBA00023157"/>
    </source>
</evidence>
<gene>
    <name evidence="13" type="ORF">PODLI_1B028255</name>
</gene>
<evidence type="ECO:0000256" key="5">
    <source>
        <dbReference type="ARBA" id="ARBA00023040"/>
    </source>
</evidence>
<keyword evidence="10 11" id="KW-0807">Transducer</keyword>
<evidence type="ECO:0000313" key="14">
    <source>
        <dbReference type="Proteomes" id="UP001178461"/>
    </source>
</evidence>
<evidence type="ECO:0000256" key="3">
    <source>
        <dbReference type="ARBA" id="ARBA00022692"/>
    </source>
</evidence>
<feature type="transmembrane region" description="Helical" evidence="11">
    <location>
        <begin position="186"/>
        <end position="210"/>
    </location>
</feature>
<evidence type="ECO:0000256" key="11">
    <source>
        <dbReference type="RuleBase" id="RU201114"/>
    </source>
</evidence>
<keyword evidence="3 11" id="KW-0812">Transmembrane</keyword>
<feature type="transmembrane region" description="Helical" evidence="11">
    <location>
        <begin position="242"/>
        <end position="262"/>
    </location>
</feature>
<evidence type="ECO:0000256" key="6">
    <source>
        <dbReference type="ARBA" id="ARBA00023136"/>
    </source>
</evidence>
<sequence>MAAYDHSPSMQQQPLQAVNTTSPPALDVPYLLSESLIALFSIVGNVFICAVVLQSRKLRAVVTNYFLVSLAVADVLVGAVVIPFAQFTNLGLPRYRSQLCLLMLCMLLVLTQASVFGLLAIAVERYISILKPFQYKSWMSPLNALLVILASWVLALLIGLLPMMGWHKPLPASGECLFNDIITNTYMVYFNFMACMLAPLLVMMVLYGRIFLEVKQQIRKVAEGEVDVSAQERRRMIVRKELQTATSLFIILFFFTVCWLPVHILNTVMLLCPSCPIPNQLILASIILSHANSAINPVIYVFRMRSFRKAFESAFSGICSSPATDAFSTSRITPSNVSEVPLRNLSLPGK</sequence>
<keyword evidence="7 11" id="KW-1015">Disulfide bond</keyword>
<comment type="similarity">
    <text evidence="11">Belongs to the G-protein coupled receptor 1 family.</text>
</comment>
<keyword evidence="2 11" id="KW-1003">Cell membrane</keyword>
<evidence type="ECO:0000256" key="8">
    <source>
        <dbReference type="ARBA" id="ARBA00023170"/>
    </source>
</evidence>
<dbReference type="SUPFAM" id="SSF81321">
    <property type="entry name" value="Family A G protein-coupled receptor-like"/>
    <property type="match status" value="1"/>
</dbReference>
<keyword evidence="6 11" id="KW-0472">Membrane</keyword>
<keyword evidence="8 11" id="KW-0675">Receptor</keyword>
<keyword evidence="4 11" id="KW-1133">Transmembrane helix</keyword>
<keyword evidence="9 11" id="KW-0325">Glycoprotein</keyword>
<feature type="transmembrane region" description="Helical" evidence="11">
    <location>
        <begin position="282"/>
        <end position="302"/>
    </location>
</feature>
<dbReference type="PRINTS" id="PR00424">
    <property type="entry name" value="ADENOSINER"/>
</dbReference>
<dbReference type="Pfam" id="PF00001">
    <property type="entry name" value="7tm_1"/>
    <property type="match status" value="1"/>
</dbReference>
<protein>
    <submittedName>
        <fullName evidence="13">Adenosine receptor A1-like</fullName>
    </submittedName>
</protein>
<dbReference type="InterPro" id="IPR017452">
    <property type="entry name" value="GPCR_Rhodpsn_7TM"/>
</dbReference>